<comment type="subcellular location">
    <subcellularLocation>
        <location evidence="1 9">Cell inner membrane</location>
        <topology evidence="1 9">Multi-pass membrane protein</topology>
    </subcellularLocation>
</comment>
<reference evidence="11 12" key="1">
    <citation type="submission" date="2017-09" db="EMBL/GenBank/DDBJ databases">
        <title>Genomic, metabolic, and phenotypic characteristics of bacterial isolates from the natural microbiome of the model nematode Caenorhabditis elegans.</title>
        <authorList>
            <person name="Zimmermann J."/>
            <person name="Obeng N."/>
            <person name="Yang W."/>
            <person name="Obeng O."/>
            <person name="Kissoyan K."/>
            <person name="Pees B."/>
            <person name="Dirksen P."/>
            <person name="Hoppner M."/>
            <person name="Franke A."/>
            <person name="Rosenstiel P."/>
            <person name="Leippe M."/>
            <person name="Dierking K."/>
            <person name="Kaleta C."/>
            <person name="Schulenburg H."/>
        </authorList>
    </citation>
    <scope>NUCLEOTIDE SEQUENCE [LARGE SCALE GENOMIC DNA]</scope>
    <source>
        <strain evidence="11 12">MYb73</strain>
    </source>
</reference>
<feature type="transmembrane region" description="Helical" evidence="9">
    <location>
        <begin position="7"/>
        <end position="30"/>
    </location>
</feature>
<evidence type="ECO:0000256" key="6">
    <source>
        <dbReference type="ARBA" id="ARBA00022989"/>
    </source>
</evidence>
<dbReference type="OrthoDB" id="9791324at2"/>
<evidence type="ECO:0000256" key="1">
    <source>
        <dbReference type="ARBA" id="ARBA00004429"/>
    </source>
</evidence>
<feature type="transmembrane region" description="Helical" evidence="9">
    <location>
        <begin position="89"/>
        <end position="110"/>
    </location>
</feature>
<evidence type="ECO:0000313" key="11">
    <source>
        <dbReference type="EMBL" id="AVJ28998.1"/>
    </source>
</evidence>
<keyword evidence="7 9" id="KW-0472">Membrane</keyword>
<keyword evidence="6 9" id="KW-1133">Transmembrane helix</keyword>
<dbReference type="PANTHER" id="PTHR35011:SF2">
    <property type="entry name" value="2,3-DIKETO-L-GULONATE TRAP TRANSPORTER SMALL PERMEASE PROTEIN YIAM"/>
    <property type="match status" value="1"/>
</dbReference>
<evidence type="ECO:0000256" key="9">
    <source>
        <dbReference type="RuleBase" id="RU369079"/>
    </source>
</evidence>
<proteinExistence type="inferred from homology"/>
<dbReference type="EMBL" id="CP023270">
    <property type="protein sequence ID" value="AVJ28998.1"/>
    <property type="molecule type" value="Genomic_DNA"/>
</dbReference>
<evidence type="ECO:0000256" key="5">
    <source>
        <dbReference type="ARBA" id="ARBA00022692"/>
    </source>
</evidence>
<dbReference type="AlphaFoldDB" id="A0A2S0IAI7"/>
<dbReference type="Pfam" id="PF04290">
    <property type="entry name" value="DctQ"/>
    <property type="match status" value="1"/>
</dbReference>
<evidence type="ECO:0000259" key="10">
    <source>
        <dbReference type="Pfam" id="PF04290"/>
    </source>
</evidence>
<keyword evidence="12" id="KW-1185">Reference proteome</keyword>
<evidence type="ECO:0000256" key="7">
    <source>
        <dbReference type="ARBA" id="ARBA00023136"/>
    </source>
</evidence>
<feature type="transmembrane region" description="Helical" evidence="9">
    <location>
        <begin position="130"/>
        <end position="151"/>
    </location>
</feature>
<keyword evidence="4 9" id="KW-0997">Cell inner membrane</keyword>
<name>A0A2S0IAI7_9BURK</name>
<comment type="subunit">
    <text evidence="9">The complex comprises the extracytoplasmic solute receptor protein and the two transmembrane proteins.</text>
</comment>
<keyword evidence="5 9" id="KW-0812">Transmembrane</keyword>
<gene>
    <name evidence="11" type="ORF">CLM73_18785</name>
</gene>
<dbReference type="GO" id="GO:0022857">
    <property type="term" value="F:transmembrane transporter activity"/>
    <property type="evidence" value="ECO:0007669"/>
    <property type="project" value="UniProtKB-UniRule"/>
</dbReference>
<keyword evidence="2 9" id="KW-0813">Transport</keyword>
<dbReference type="GO" id="GO:0015740">
    <property type="term" value="P:C4-dicarboxylate transport"/>
    <property type="evidence" value="ECO:0007669"/>
    <property type="project" value="TreeGrafter"/>
</dbReference>
<sequence>MVVIDRFIGAVCRVLEFAIALLLAAMVVLVFGNVVARYGFNSGITLSEELSRWMFIWLTFLGAVIALKERGHLGMDMVVAKLPTAGKKICLVVGQILMLYIVGLMFKGSWDQAVINADVSAPVSGLPMAIVYASGLVFSVMAGLIIAMDLYRVLSGKLQDQDLIMVQESEEAVQLKQILEDAGNGAPRRSA</sequence>
<keyword evidence="3" id="KW-1003">Cell membrane</keyword>
<accession>A0A2S0IAI7</accession>
<dbReference type="InterPro" id="IPR055348">
    <property type="entry name" value="DctQ"/>
</dbReference>
<protein>
    <recommendedName>
        <fullName evidence="9">TRAP transporter small permease protein</fullName>
    </recommendedName>
</protein>
<feature type="domain" description="Tripartite ATP-independent periplasmic transporters DctQ component" evidence="10">
    <location>
        <begin position="26"/>
        <end position="154"/>
    </location>
</feature>
<dbReference type="PANTHER" id="PTHR35011">
    <property type="entry name" value="2,3-DIKETO-L-GULONATE TRAP TRANSPORTER SMALL PERMEASE PROTEIN YIAM"/>
    <property type="match status" value="1"/>
</dbReference>
<comment type="similarity">
    <text evidence="8 9">Belongs to the TRAP transporter small permease family.</text>
</comment>
<organism evidence="11 12">
    <name type="scientific">Achromobacter spanius</name>
    <dbReference type="NCBI Taxonomy" id="217203"/>
    <lineage>
        <taxon>Bacteria</taxon>
        <taxon>Pseudomonadati</taxon>
        <taxon>Pseudomonadota</taxon>
        <taxon>Betaproteobacteria</taxon>
        <taxon>Burkholderiales</taxon>
        <taxon>Alcaligenaceae</taxon>
        <taxon>Achromobacter</taxon>
    </lineage>
</organism>
<feature type="transmembrane region" description="Helical" evidence="9">
    <location>
        <begin position="50"/>
        <end position="68"/>
    </location>
</feature>
<evidence type="ECO:0000313" key="12">
    <source>
        <dbReference type="Proteomes" id="UP000239477"/>
    </source>
</evidence>
<evidence type="ECO:0000256" key="8">
    <source>
        <dbReference type="ARBA" id="ARBA00038436"/>
    </source>
</evidence>
<evidence type="ECO:0000256" key="2">
    <source>
        <dbReference type="ARBA" id="ARBA00022448"/>
    </source>
</evidence>
<comment type="function">
    <text evidence="9">Part of the tripartite ATP-independent periplasmic (TRAP) transport system.</text>
</comment>
<dbReference type="Proteomes" id="UP000239477">
    <property type="component" value="Chromosome"/>
</dbReference>
<dbReference type="GO" id="GO:0005886">
    <property type="term" value="C:plasma membrane"/>
    <property type="evidence" value="ECO:0007669"/>
    <property type="project" value="UniProtKB-SubCell"/>
</dbReference>
<evidence type="ECO:0000256" key="4">
    <source>
        <dbReference type="ARBA" id="ARBA00022519"/>
    </source>
</evidence>
<evidence type="ECO:0000256" key="3">
    <source>
        <dbReference type="ARBA" id="ARBA00022475"/>
    </source>
</evidence>
<dbReference type="InterPro" id="IPR007387">
    <property type="entry name" value="TRAP_DctQ"/>
</dbReference>